<name>A0A1Y1W800_9FUNG</name>
<evidence type="ECO:0000256" key="1">
    <source>
        <dbReference type="ARBA" id="ARBA00009219"/>
    </source>
</evidence>
<dbReference type="RefSeq" id="XP_040743327.1">
    <property type="nucleotide sequence ID" value="XM_040884034.1"/>
</dbReference>
<dbReference type="Pfam" id="PF01073">
    <property type="entry name" value="3Beta_HSD"/>
    <property type="match status" value="1"/>
</dbReference>
<keyword evidence="3" id="KW-0472">Membrane</keyword>
<dbReference type="AlphaFoldDB" id="A0A1Y1W800"/>
<evidence type="ECO:0000256" key="2">
    <source>
        <dbReference type="ARBA" id="ARBA00023002"/>
    </source>
</evidence>
<dbReference type="PANTHER" id="PTHR43245:SF51">
    <property type="entry name" value="SHORT CHAIN DEHYDROGENASE_REDUCTASE FAMILY 42E, MEMBER 2"/>
    <property type="match status" value="1"/>
</dbReference>
<sequence length="326" mass="36187">YLVIGGEGFLGRAIVNALVERKQSTNSSDEIRVLDLRRNFDDANVEFFQGDICNSAQVEAALNAHDRTATVVFHTASPIMKAPEALHTRVNIEGTKVVLEACRKAGVNKFVYTSSASVVYAGKKLEYVDESIPYAEPFADYYSETKAVAEKLVIEYNDKYGMRTAALRPSGIFGPGDRQTTPGALLAQRRNLPVLVQVGDNKALFDFTYVGNLADAHLLCADKLYNDGVSGEIFFITNDEPISMFSFMRLLWAEVGDNRGPKLIIPNFIATLILGLLKLLAVLHLVKHEVPFVFGMTFTPRFFNITKAKKYLGYKPRVQYSEGVPI</sequence>
<dbReference type="GeneID" id="63800682"/>
<protein>
    <submittedName>
        <fullName evidence="5">3-beta hydroxysteroid dehydrogenase/isomerase</fullName>
    </submittedName>
</protein>
<dbReference type="EMBL" id="MCFD01000007">
    <property type="protein sequence ID" value="ORX69639.1"/>
    <property type="molecule type" value="Genomic_DNA"/>
</dbReference>
<feature type="domain" description="3-beta hydroxysteroid dehydrogenase/isomerase" evidence="4">
    <location>
        <begin position="2"/>
        <end position="259"/>
    </location>
</feature>
<feature type="transmembrane region" description="Helical" evidence="3">
    <location>
        <begin position="268"/>
        <end position="286"/>
    </location>
</feature>
<dbReference type="Gene3D" id="3.40.50.720">
    <property type="entry name" value="NAD(P)-binding Rossmann-like Domain"/>
    <property type="match status" value="1"/>
</dbReference>
<comment type="similarity">
    <text evidence="1">Belongs to the 3-beta-HSD family.</text>
</comment>
<organism evidence="5 6">
    <name type="scientific">Linderina pennispora</name>
    <dbReference type="NCBI Taxonomy" id="61395"/>
    <lineage>
        <taxon>Eukaryota</taxon>
        <taxon>Fungi</taxon>
        <taxon>Fungi incertae sedis</taxon>
        <taxon>Zoopagomycota</taxon>
        <taxon>Kickxellomycotina</taxon>
        <taxon>Kickxellomycetes</taxon>
        <taxon>Kickxellales</taxon>
        <taxon>Kickxellaceae</taxon>
        <taxon>Linderina</taxon>
    </lineage>
</organism>
<dbReference type="OrthoDB" id="10058185at2759"/>
<dbReference type="Proteomes" id="UP000193922">
    <property type="component" value="Unassembled WGS sequence"/>
</dbReference>
<keyword evidence="3" id="KW-1133">Transmembrane helix</keyword>
<keyword evidence="5" id="KW-0413">Isomerase</keyword>
<feature type="non-terminal residue" evidence="5">
    <location>
        <position position="326"/>
    </location>
</feature>
<dbReference type="GO" id="GO:0016853">
    <property type="term" value="F:isomerase activity"/>
    <property type="evidence" value="ECO:0007669"/>
    <property type="project" value="UniProtKB-KW"/>
</dbReference>
<dbReference type="InterPro" id="IPR036291">
    <property type="entry name" value="NAD(P)-bd_dom_sf"/>
</dbReference>
<dbReference type="PANTHER" id="PTHR43245">
    <property type="entry name" value="BIFUNCTIONAL POLYMYXIN RESISTANCE PROTEIN ARNA"/>
    <property type="match status" value="1"/>
</dbReference>
<evidence type="ECO:0000256" key="3">
    <source>
        <dbReference type="SAM" id="Phobius"/>
    </source>
</evidence>
<keyword evidence="6" id="KW-1185">Reference proteome</keyword>
<keyword evidence="2" id="KW-0560">Oxidoreductase</keyword>
<comment type="caution">
    <text evidence="5">The sequence shown here is derived from an EMBL/GenBank/DDBJ whole genome shotgun (WGS) entry which is preliminary data.</text>
</comment>
<keyword evidence="3" id="KW-0812">Transmembrane</keyword>
<proteinExistence type="inferred from homology"/>
<dbReference type="InterPro" id="IPR002225">
    <property type="entry name" value="3Beta_OHSteriod_DH/Estase"/>
</dbReference>
<dbReference type="STRING" id="61395.A0A1Y1W800"/>
<feature type="non-terminal residue" evidence="5">
    <location>
        <position position="1"/>
    </location>
</feature>
<evidence type="ECO:0000313" key="5">
    <source>
        <dbReference type="EMBL" id="ORX69639.1"/>
    </source>
</evidence>
<accession>A0A1Y1W800</accession>
<evidence type="ECO:0000313" key="6">
    <source>
        <dbReference type="Proteomes" id="UP000193922"/>
    </source>
</evidence>
<dbReference type="GO" id="GO:0006694">
    <property type="term" value="P:steroid biosynthetic process"/>
    <property type="evidence" value="ECO:0007669"/>
    <property type="project" value="InterPro"/>
</dbReference>
<gene>
    <name evidence="5" type="ORF">DL89DRAFT_203646</name>
</gene>
<dbReference type="SUPFAM" id="SSF51735">
    <property type="entry name" value="NAD(P)-binding Rossmann-fold domains"/>
    <property type="match status" value="1"/>
</dbReference>
<dbReference type="GO" id="GO:0016616">
    <property type="term" value="F:oxidoreductase activity, acting on the CH-OH group of donors, NAD or NADP as acceptor"/>
    <property type="evidence" value="ECO:0007669"/>
    <property type="project" value="InterPro"/>
</dbReference>
<reference evidence="5 6" key="1">
    <citation type="submission" date="2016-07" db="EMBL/GenBank/DDBJ databases">
        <title>Pervasive Adenine N6-methylation of Active Genes in Fungi.</title>
        <authorList>
            <consortium name="DOE Joint Genome Institute"/>
            <person name="Mondo S.J."/>
            <person name="Dannebaum R.O."/>
            <person name="Kuo R.C."/>
            <person name="Labutti K."/>
            <person name="Haridas S."/>
            <person name="Kuo A."/>
            <person name="Salamov A."/>
            <person name="Ahrendt S.R."/>
            <person name="Lipzen A."/>
            <person name="Sullivan W."/>
            <person name="Andreopoulos W.B."/>
            <person name="Clum A."/>
            <person name="Lindquist E."/>
            <person name="Daum C."/>
            <person name="Ramamoorthy G.K."/>
            <person name="Gryganskyi A."/>
            <person name="Culley D."/>
            <person name="Magnuson J.K."/>
            <person name="James T.Y."/>
            <person name="O'Malley M.A."/>
            <person name="Stajich J.E."/>
            <person name="Spatafora J.W."/>
            <person name="Visel A."/>
            <person name="Grigoriev I.V."/>
        </authorList>
    </citation>
    <scope>NUCLEOTIDE SEQUENCE [LARGE SCALE GENOMIC DNA]</scope>
    <source>
        <strain evidence="5 6">ATCC 12442</strain>
    </source>
</reference>
<dbReference type="InterPro" id="IPR050177">
    <property type="entry name" value="Lipid_A_modif_metabolic_enz"/>
</dbReference>
<evidence type="ECO:0000259" key="4">
    <source>
        <dbReference type="Pfam" id="PF01073"/>
    </source>
</evidence>